<comment type="caution">
    <text evidence="2">The sequence shown here is derived from an EMBL/GenBank/DDBJ whole genome shotgun (WGS) entry which is preliminary data.</text>
</comment>
<dbReference type="RefSeq" id="WP_171320040.1">
    <property type="nucleotide sequence ID" value="NZ_VTXO01000001.1"/>
</dbReference>
<evidence type="ECO:0000313" key="2">
    <source>
        <dbReference type="EMBL" id="NOI79258.1"/>
    </source>
</evidence>
<protein>
    <submittedName>
        <fullName evidence="2">Uncharacterized protein</fullName>
    </submittedName>
</protein>
<keyword evidence="1" id="KW-1133">Transmembrane helix</keyword>
<accession>A0AAE5GMF7</accession>
<dbReference type="EMBL" id="VTXO01000001">
    <property type="protein sequence ID" value="NOI79258.1"/>
    <property type="molecule type" value="Genomic_DNA"/>
</dbReference>
<evidence type="ECO:0000313" key="3">
    <source>
        <dbReference type="Proteomes" id="UP000572722"/>
    </source>
</evidence>
<name>A0AAE5GMF7_9VIBR</name>
<sequence length="135" mass="15286">MDKTVPDVLRVTEFVLEKAKIREEFSVSEAAKTDELNGINVYRIAEILSQICLEPNGPNSMRELTTVDSTYSHSNPGNWTLSPEAYFGYLSYQSNLHAEKANKNARNATWVALVTLIVTLALWVSDKFQAAERWF</sequence>
<dbReference type="AlphaFoldDB" id="A0AAE5GMF7"/>
<feature type="transmembrane region" description="Helical" evidence="1">
    <location>
        <begin position="108"/>
        <end position="125"/>
    </location>
</feature>
<organism evidence="2 3">
    <name type="scientific">Vibrio tubiashii</name>
    <dbReference type="NCBI Taxonomy" id="29498"/>
    <lineage>
        <taxon>Bacteria</taxon>
        <taxon>Pseudomonadati</taxon>
        <taxon>Pseudomonadota</taxon>
        <taxon>Gammaproteobacteria</taxon>
        <taxon>Vibrionales</taxon>
        <taxon>Vibrionaceae</taxon>
        <taxon>Vibrio</taxon>
        <taxon>Vibrio oreintalis group</taxon>
    </lineage>
</organism>
<proteinExistence type="predicted"/>
<keyword evidence="1" id="KW-0472">Membrane</keyword>
<reference evidence="2 3" key="1">
    <citation type="submission" date="2019-08" db="EMBL/GenBank/DDBJ databases">
        <title>Draft genome sequencing and comparative genomics of hatchery-associated Vibrios.</title>
        <authorList>
            <person name="Kehlet-Delgado H."/>
            <person name="Mueller R.S."/>
        </authorList>
    </citation>
    <scope>NUCLEOTIDE SEQUENCE [LARGE SCALE GENOMIC DNA]</scope>
    <source>
        <strain evidence="2 3">01-65-5-1</strain>
    </source>
</reference>
<gene>
    <name evidence="2" type="ORF">F0237_01200</name>
</gene>
<dbReference type="Proteomes" id="UP000572722">
    <property type="component" value="Unassembled WGS sequence"/>
</dbReference>
<keyword evidence="1" id="KW-0812">Transmembrane</keyword>
<evidence type="ECO:0000256" key="1">
    <source>
        <dbReference type="SAM" id="Phobius"/>
    </source>
</evidence>